<evidence type="ECO:0000256" key="1">
    <source>
        <dbReference type="SAM" id="MobiDB-lite"/>
    </source>
</evidence>
<evidence type="ECO:0000313" key="4">
    <source>
        <dbReference type="Proteomes" id="UP001385951"/>
    </source>
</evidence>
<evidence type="ECO:0000313" key="3">
    <source>
        <dbReference type="EMBL" id="KAK7687030.1"/>
    </source>
</evidence>
<comment type="caution">
    <text evidence="3">The sequence shown here is derived from an EMBL/GenBank/DDBJ whole genome shotgun (WGS) entry which is preliminary data.</text>
</comment>
<dbReference type="EMBL" id="JASBNA010000014">
    <property type="protein sequence ID" value="KAK7687030.1"/>
    <property type="molecule type" value="Genomic_DNA"/>
</dbReference>
<reference evidence="3 4" key="1">
    <citation type="submission" date="2022-09" db="EMBL/GenBank/DDBJ databases">
        <authorList>
            <person name="Palmer J.M."/>
        </authorList>
    </citation>
    <scope>NUCLEOTIDE SEQUENCE [LARGE SCALE GENOMIC DNA]</scope>
    <source>
        <strain evidence="3 4">DSM 7382</strain>
    </source>
</reference>
<keyword evidence="2" id="KW-0812">Transmembrane</keyword>
<proteinExistence type="predicted"/>
<protein>
    <submittedName>
        <fullName evidence="3">Uncharacterized protein</fullName>
    </submittedName>
</protein>
<name>A0AAW0G0P1_9APHY</name>
<feature type="compositionally biased region" description="Polar residues" evidence="1">
    <location>
        <begin position="152"/>
        <end position="164"/>
    </location>
</feature>
<accession>A0AAW0G0P1</accession>
<keyword evidence="4" id="KW-1185">Reference proteome</keyword>
<sequence>MRSHNSTFQAAESDRSCLANSREEEFRRTLDAFDSQFVSNKEVFSDRFREREFSRDEAENHRMQMFDSVQTMHDTQFDQRLSRYTRQLKAIIDAEVDAATSLERTVAHLLSTMDEKVQKVRRRHMLAFYKLVSPAYRDVIVAEPEDGPPTTPSGSALVGSSPNSNRDDRYREYPVDWHDTERCRPAWRTVTRRKRRHKSPSRRTDLEPESSFIPGTLMQLNSIGNTLHIPTTNELEERVSTRHDGDSRDGQIHHSSATQDFLDSELNQQQKIFLSGTRRRGVEVEQAMQKWQQVYAVNELKRQERFRAQQYSNSEAFISMEQKHSAEFDEAQRERARKFGTNEALRETLFIQEEKRRSTLFKERQERRESRFSLLLGDLLVTARKHELGREENSSGWELSIQTKFEDKIDQWKQQFISDEVKRKEQALSLEGEGSLISKLTSYLLTTNLGFVVLSVFVESIIYLTKQYK</sequence>
<keyword evidence="2" id="KW-0472">Membrane</keyword>
<gene>
    <name evidence="3" type="ORF">QCA50_009530</name>
</gene>
<dbReference type="AlphaFoldDB" id="A0AAW0G0P1"/>
<feature type="transmembrane region" description="Helical" evidence="2">
    <location>
        <begin position="443"/>
        <end position="464"/>
    </location>
</feature>
<dbReference type="Proteomes" id="UP001385951">
    <property type="component" value="Unassembled WGS sequence"/>
</dbReference>
<evidence type="ECO:0000256" key="2">
    <source>
        <dbReference type="SAM" id="Phobius"/>
    </source>
</evidence>
<feature type="region of interest" description="Disordered" evidence="1">
    <location>
        <begin position="142"/>
        <end position="169"/>
    </location>
</feature>
<keyword evidence="2" id="KW-1133">Transmembrane helix</keyword>
<organism evidence="3 4">
    <name type="scientific">Cerrena zonata</name>
    <dbReference type="NCBI Taxonomy" id="2478898"/>
    <lineage>
        <taxon>Eukaryota</taxon>
        <taxon>Fungi</taxon>
        <taxon>Dikarya</taxon>
        <taxon>Basidiomycota</taxon>
        <taxon>Agaricomycotina</taxon>
        <taxon>Agaricomycetes</taxon>
        <taxon>Polyporales</taxon>
        <taxon>Cerrenaceae</taxon>
        <taxon>Cerrena</taxon>
    </lineage>
</organism>